<evidence type="ECO:0000313" key="7">
    <source>
        <dbReference type="Proteomes" id="UP001343724"/>
    </source>
</evidence>
<dbReference type="PRINTS" id="PR00038">
    <property type="entry name" value="HTHLUXR"/>
</dbReference>
<feature type="transmembrane region" description="Helical" evidence="4">
    <location>
        <begin position="238"/>
        <end position="260"/>
    </location>
</feature>
<feature type="transmembrane region" description="Helical" evidence="4">
    <location>
        <begin position="53"/>
        <end position="74"/>
    </location>
</feature>
<feature type="transmembrane region" description="Helical" evidence="4">
    <location>
        <begin position="166"/>
        <end position="186"/>
    </location>
</feature>
<feature type="transmembrane region" description="Helical" evidence="4">
    <location>
        <begin position="21"/>
        <end position="41"/>
    </location>
</feature>
<dbReference type="InterPro" id="IPR016032">
    <property type="entry name" value="Sig_transdc_resp-reg_C-effctor"/>
</dbReference>
<feature type="transmembrane region" description="Helical" evidence="4">
    <location>
        <begin position="359"/>
        <end position="378"/>
    </location>
</feature>
<sequence>MGKDEMSRREGRPPAVLRDFDVSYIGVCVPQIWIYCIAHRADGVLGEVALGVPLYLALSAAMAVALALALRGALPARRRPIDWVLAVVQGIATAVLVMPPGTFELLAGSSLYVASAAAAGIGVAWLYLQWAPFFATLGAKDVIACVFIAMAVGSALKVPLDMLPAPFAAVLLALMPLLSVALVRRADARPVPCERPPRMFHEVNPTAVPWKILFGVAVYSFAIGVVKGVPVEADPVPFAALTAVHHGVEILLALAMLWWVLVCGRMLNFSGLWRAVLLFTAATLFFLPVAGPAATPWLLLGANIAQTLVVMLLWAMLADVAHHSTASPAVIFASGWIAYSLPLALGEVAGLLVGHMDSPTVAVAALAYLVTVTVVLALNDTAFSQRRIFADLDVPLPAPTAFESLDDGCDRLGREHGLTAREIEVLQMLVKGRSKSYIAETLFISENTVRSHSKHIYQKLDVHSKQEILDLLGLHN</sequence>
<dbReference type="SUPFAM" id="SSF46894">
    <property type="entry name" value="C-terminal effector domain of the bipartite response regulators"/>
    <property type="match status" value="1"/>
</dbReference>
<protein>
    <submittedName>
        <fullName evidence="6">LuxR C-terminal-related transcriptional regulator</fullName>
    </submittedName>
</protein>
<evidence type="ECO:0000256" key="2">
    <source>
        <dbReference type="ARBA" id="ARBA00023125"/>
    </source>
</evidence>
<accession>A0ABU6IXN5</accession>
<keyword evidence="3" id="KW-0804">Transcription</keyword>
<evidence type="ECO:0000259" key="5">
    <source>
        <dbReference type="PROSITE" id="PS50043"/>
    </source>
</evidence>
<feature type="transmembrane region" description="Helical" evidence="4">
    <location>
        <begin position="142"/>
        <end position="160"/>
    </location>
</feature>
<dbReference type="CDD" id="cd06170">
    <property type="entry name" value="LuxR_C_like"/>
    <property type="match status" value="1"/>
</dbReference>
<dbReference type="PANTHER" id="PTHR44688:SF16">
    <property type="entry name" value="DNA-BINDING TRANSCRIPTIONAL ACTIVATOR DEVR_DOSR"/>
    <property type="match status" value="1"/>
</dbReference>
<dbReference type="EMBL" id="JAYMFH010000003">
    <property type="protein sequence ID" value="MEC4294603.1"/>
    <property type="molecule type" value="Genomic_DNA"/>
</dbReference>
<dbReference type="Gene3D" id="1.10.10.10">
    <property type="entry name" value="Winged helix-like DNA-binding domain superfamily/Winged helix DNA-binding domain"/>
    <property type="match status" value="1"/>
</dbReference>
<feature type="transmembrane region" description="Helical" evidence="4">
    <location>
        <begin position="207"/>
        <end position="226"/>
    </location>
</feature>
<keyword evidence="4" id="KW-0472">Membrane</keyword>
<feature type="transmembrane region" description="Helical" evidence="4">
    <location>
        <begin position="81"/>
        <end position="99"/>
    </location>
</feature>
<keyword evidence="4" id="KW-0812">Transmembrane</keyword>
<dbReference type="PANTHER" id="PTHR44688">
    <property type="entry name" value="DNA-BINDING TRANSCRIPTIONAL ACTIVATOR DEVR_DOSR"/>
    <property type="match status" value="1"/>
</dbReference>
<dbReference type="RefSeq" id="WP_326439142.1">
    <property type="nucleotide sequence ID" value="NZ_JAYMFH010000003.1"/>
</dbReference>
<feature type="transmembrane region" description="Helical" evidence="4">
    <location>
        <begin position="297"/>
        <end position="317"/>
    </location>
</feature>
<evidence type="ECO:0000256" key="4">
    <source>
        <dbReference type="SAM" id="Phobius"/>
    </source>
</evidence>
<keyword evidence="4" id="KW-1133">Transmembrane helix</keyword>
<proteinExistence type="predicted"/>
<gene>
    <name evidence="6" type="ORF">VJ920_04710</name>
</gene>
<dbReference type="Proteomes" id="UP001343724">
    <property type="component" value="Unassembled WGS sequence"/>
</dbReference>
<evidence type="ECO:0000313" key="6">
    <source>
        <dbReference type="EMBL" id="MEC4294603.1"/>
    </source>
</evidence>
<keyword evidence="1" id="KW-0805">Transcription regulation</keyword>
<keyword evidence="7" id="KW-1185">Reference proteome</keyword>
<feature type="transmembrane region" description="Helical" evidence="4">
    <location>
        <begin position="272"/>
        <end position="291"/>
    </location>
</feature>
<organism evidence="6 7">
    <name type="scientific">Adlercreutzia shanghongiae</name>
    <dbReference type="NCBI Taxonomy" id="3111773"/>
    <lineage>
        <taxon>Bacteria</taxon>
        <taxon>Bacillati</taxon>
        <taxon>Actinomycetota</taxon>
        <taxon>Coriobacteriia</taxon>
        <taxon>Eggerthellales</taxon>
        <taxon>Eggerthellaceae</taxon>
        <taxon>Adlercreutzia</taxon>
    </lineage>
</organism>
<dbReference type="InterPro" id="IPR000792">
    <property type="entry name" value="Tscrpt_reg_LuxR_C"/>
</dbReference>
<feature type="transmembrane region" description="Helical" evidence="4">
    <location>
        <begin position="329"/>
        <end position="353"/>
    </location>
</feature>
<evidence type="ECO:0000256" key="1">
    <source>
        <dbReference type="ARBA" id="ARBA00023015"/>
    </source>
</evidence>
<dbReference type="InterPro" id="IPR036388">
    <property type="entry name" value="WH-like_DNA-bd_sf"/>
</dbReference>
<name>A0ABU6IXN5_9ACTN</name>
<comment type="caution">
    <text evidence="6">The sequence shown here is derived from an EMBL/GenBank/DDBJ whole genome shotgun (WGS) entry which is preliminary data.</text>
</comment>
<evidence type="ECO:0000256" key="3">
    <source>
        <dbReference type="ARBA" id="ARBA00023163"/>
    </source>
</evidence>
<reference evidence="6 7" key="1">
    <citation type="submission" date="2024-01" db="EMBL/GenBank/DDBJ databases">
        <title>novel species in genus Adlercreutzia.</title>
        <authorList>
            <person name="Liu X."/>
        </authorList>
    </citation>
    <scope>NUCLEOTIDE SEQUENCE [LARGE SCALE GENOMIC DNA]</scope>
    <source>
        <strain evidence="6 7">R22</strain>
    </source>
</reference>
<feature type="transmembrane region" description="Helical" evidence="4">
    <location>
        <begin position="111"/>
        <end position="130"/>
    </location>
</feature>
<dbReference type="Pfam" id="PF00196">
    <property type="entry name" value="GerE"/>
    <property type="match status" value="1"/>
</dbReference>
<dbReference type="SMART" id="SM00421">
    <property type="entry name" value="HTH_LUXR"/>
    <property type="match status" value="1"/>
</dbReference>
<keyword evidence="2" id="KW-0238">DNA-binding</keyword>
<feature type="domain" description="HTH luxR-type" evidence="5">
    <location>
        <begin position="411"/>
        <end position="476"/>
    </location>
</feature>
<dbReference type="PROSITE" id="PS50043">
    <property type="entry name" value="HTH_LUXR_2"/>
    <property type="match status" value="1"/>
</dbReference>